<dbReference type="EMBL" id="JPRD01000015">
    <property type="protein sequence ID" value="KIF53237.1"/>
    <property type="molecule type" value="Genomic_DNA"/>
</dbReference>
<dbReference type="Proteomes" id="UP000031586">
    <property type="component" value="Unassembled WGS sequence"/>
</dbReference>
<dbReference type="PATRIC" id="fig|1229493.5.peg.1070"/>
<sequence length="176" mass="20084">MATRDESLGALDVQKTIPEELSDISTLDLSVLSGAINAVEQQFGIDACLEYCERQYSEMFRSEEYALNTILSDEFTLDEAKEELSDGIIMSVFLQSQAEYKHTPANDDQDWYAEGFYNSFECWQEANDKLVQSIRDQITPNTLVVEIVNYKGEGEGISLFDTSKTLRIFRGKYFYS</sequence>
<dbReference type="RefSeq" id="WP_020194426.1">
    <property type="nucleotide sequence ID" value="NZ_BAOH01000005.1"/>
</dbReference>
<evidence type="ECO:0000313" key="2">
    <source>
        <dbReference type="Proteomes" id="UP000031586"/>
    </source>
</evidence>
<reference evidence="1 2" key="1">
    <citation type="submission" date="2014-07" db="EMBL/GenBank/DDBJ databases">
        <title>Unique and conserved regions in Vibrio harveyi and related species in comparison with the shrimp pathogen Vibrio harveyi CAIM 1792.</title>
        <authorList>
            <person name="Espinoza-Valles I."/>
            <person name="Vora G."/>
            <person name="Leekitcharoenphon P."/>
            <person name="Ussery D."/>
            <person name="Hoj L."/>
            <person name="Gomez-Gil B."/>
        </authorList>
    </citation>
    <scope>NUCLEOTIDE SEQUENCE [LARGE SCALE GENOMIC DNA]</scope>
    <source>
        <strain evidence="2">CAIM 1854 / LMG 25443</strain>
    </source>
</reference>
<accession>A0A0C1WAA1</accession>
<evidence type="ECO:0000313" key="1">
    <source>
        <dbReference type="EMBL" id="KIF53237.1"/>
    </source>
</evidence>
<dbReference type="AlphaFoldDB" id="A0A0C1WAA1"/>
<protein>
    <submittedName>
        <fullName evidence="1">Uncharacterized protein</fullName>
    </submittedName>
</protein>
<proteinExistence type="predicted"/>
<name>A0A0C1WAA1_9VIBR</name>
<comment type="caution">
    <text evidence="1">The sequence shown here is derived from an EMBL/GenBank/DDBJ whole genome shotgun (WGS) entry which is preliminary data.</text>
</comment>
<organism evidence="1 2">
    <name type="scientific">Vibrio owensii CAIM 1854 = LMG 25443</name>
    <dbReference type="NCBI Taxonomy" id="1229493"/>
    <lineage>
        <taxon>Bacteria</taxon>
        <taxon>Pseudomonadati</taxon>
        <taxon>Pseudomonadota</taxon>
        <taxon>Gammaproteobacteria</taxon>
        <taxon>Vibrionales</taxon>
        <taxon>Vibrionaceae</taxon>
        <taxon>Vibrio</taxon>
    </lineage>
</organism>
<gene>
    <name evidence="1" type="ORF">H735_09925</name>
</gene>